<organism evidence="3 4">
    <name type="scientific">Variovorax terrae</name>
    <dbReference type="NCBI Taxonomy" id="2923278"/>
    <lineage>
        <taxon>Bacteria</taxon>
        <taxon>Pseudomonadati</taxon>
        <taxon>Pseudomonadota</taxon>
        <taxon>Betaproteobacteria</taxon>
        <taxon>Burkholderiales</taxon>
        <taxon>Comamonadaceae</taxon>
        <taxon>Variovorax</taxon>
    </lineage>
</organism>
<proteinExistence type="predicted"/>
<evidence type="ECO:0000313" key="3">
    <source>
        <dbReference type="EMBL" id="MCJ0761622.1"/>
    </source>
</evidence>
<dbReference type="PANTHER" id="PTHR34406:SF1">
    <property type="entry name" value="PROTEIN YCEI"/>
    <property type="match status" value="1"/>
</dbReference>
<comment type="caution">
    <text evidence="3">The sequence shown here is derived from an EMBL/GenBank/DDBJ whole genome shotgun (WGS) entry which is preliminary data.</text>
</comment>
<protein>
    <submittedName>
        <fullName evidence="3">YceI family protein</fullName>
    </submittedName>
</protein>
<dbReference type="AlphaFoldDB" id="A0A9X1VQU8"/>
<dbReference type="PANTHER" id="PTHR34406">
    <property type="entry name" value="PROTEIN YCEI"/>
    <property type="match status" value="1"/>
</dbReference>
<dbReference type="Gene3D" id="2.40.128.110">
    <property type="entry name" value="Lipid/polyisoprenoid-binding, YceI-like"/>
    <property type="match status" value="1"/>
</dbReference>
<sequence length="186" mass="19617">MKPWIVAAVTGFLVAAAPAWAQKIESAQSEIAFTIRQLGVPVEGRFTKFSGNIAFDPKKPDTGKVAFVIDTASARFGAPETDEEAAKAPWFNAARFPQASLESTAIRAAGSGKYEVAAKLSIKGAARDVSVPVTLTKSGAVTFATGAFTIKRLDFKIGDGEWSDTSMVANEVQVKFKLALSGMAAL</sequence>
<keyword evidence="4" id="KW-1185">Reference proteome</keyword>
<dbReference type="Pfam" id="PF04264">
    <property type="entry name" value="YceI"/>
    <property type="match status" value="1"/>
</dbReference>
<feature type="chain" id="PRO_5040927887" evidence="1">
    <location>
        <begin position="22"/>
        <end position="186"/>
    </location>
</feature>
<dbReference type="EMBL" id="JALGBI010000001">
    <property type="protein sequence ID" value="MCJ0761622.1"/>
    <property type="molecule type" value="Genomic_DNA"/>
</dbReference>
<evidence type="ECO:0000259" key="2">
    <source>
        <dbReference type="SMART" id="SM00867"/>
    </source>
</evidence>
<dbReference type="InterPro" id="IPR036761">
    <property type="entry name" value="TTHA0802/YceI-like_sf"/>
</dbReference>
<dbReference type="RefSeq" id="WP_243302720.1">
    <property type="nucleotide sequence ID" value="NZ_JALGBI010000001.1"/>
</dbReference>
<evidence type="ECO:0000313" key="4">
    <source>
        <dbReference type="Proteomes" id="UP001139447"/>
    </source>
</evidence>
<dbReference type="InterPro" id="IPR007372">
    <property type="entry name" value="Lipid/polyisoprenoid-bd_YceI"/>
</dbReference>
<evidence type="ECO:0000256" key="1">
    <source>
        <dbReference type="SAM" id="SignalP"/>
    </source>
</evidence>
<dbReference type="Proteomes" id="UP001139447">
    <property type="component" value="Unassembled WGS sequence"/>
</dbReference>
<gene>
    <name evidence="3" type="ORF">MMF98_00185</name>
</gene>
<feature type="signal peptide" evidence="1">
    <location>
        <begin position="1"/>
        <end position="21"/>
    </location>
</feature>
<feature type="domain" description="Lipid/polyisoprenoid-binding YceI-like" evidence="2">
    <location>
        <begin position="21"/>
        <end position="181"/>
    </location>
</feature>
<keyword evidence="1" id="KW-0732">Signal</keyword>
<reference evidence="3" key="1">
    <citation type="submission" date="2022-03" db="EMBL/GenBank/DDBJ databases">
        <authorList>
            <person name="Woo C.Y."/>
        </authorList>
    </citation>
    <scope>NUCLEOTIDE SEQUENCE</scope>
    <source>
        <strain evidence="3">CYS-02</strain>
    </source>
</reference>
<accession>A0A9X1VQU8</accession>
<name>A0A9X1VQU8_9BURK</name>
<dbReference type="SUPFAM" id="SSF101874">
    <property type="entry name" value="YceI-like"/>
    <property type="match status" value="1"/>
</dbReference>
<dbReference type="SMART" id="SM00867">
    <property type="entry name" value="YceI"/>
    <property type="match status" value="1"/>
</dbReference>